<protein>
    <recommendedName>
        <fullName evidence="1">Cupin type-2 domain-containing protein</fullName>
    </recommendedName>
</protein>
<dbReference type="HOGENOM" id="CLU_178492_0_0_9"/>
<accession>W6S726</accession>
<dbReference type="Pfam" id="PF07883">
    <property type="entry name" value="Cupin_2"/>
    <property type="match status" value="1"/>
</dbReference>
<gene>
    <name evidence="2" type="ORF">CM240_3100</name>
</gene>
<organism evidence="2 3">
    <name type="scientific">Clostridium bornimense</name>
    <dbReference type="NCBI Taxonomy" id="1216932"/>
    <lineage>
        <taxon>Bacteria</taxon>
        <taxon>Bacillati</taxon>
        <taxon>Bacillota</taxon>
        <taxon>Clostridia</taxon>
        <taxon>Eubacteriales</taxon>
        <taxon>Clostridiaceae</taxon>
        <taxon>Clostridium</taxon>
    </lineage>
</organism>
<name>W6S726_9CLOT</name>
<dbReference type="PATRIC" id="fig|1216932.3.peg.3066"/>
<dbReference type="STRING" id="1216932.CM240_3100"/>
<reference evidence="2 3" key="1">
    <citation type="submission" date="2013-11" db="EMBL/GenBank/DDBJ databases">
        <title>Complete genome sequence of Clostridum sp. M2/40.</title>
        <authorList>
            <person name="Wibberg D."/>
            <person name="Puehler A."/>
            <person name="Schlueter A."/>
        </authorList>
    </citation>
    <scope>NUCLEOTIDE SEQUENCE [LARGE SCALE GENOMIC DNA]</scope>
    <source>
        <strain evidence="3">M2/40</strain>
    </source>
</reference>
<dbReference type="InterPro" id="IPR011051">
    <property type="entry name" value="RmlC_Cupin_sf"/>
</dbReference>
<feature type="domain" description="Cupin type-2" evidence="1">
    <location>
        <begin position="46"/>
        <end position="110"/>
    </location>
</feature>
<dbReference type="AlphaFoldDB" id="W6S726"/>
<dbReference type="InterPro" id="IPR014710">
    <property type="entry name" value="RmlC-like_jellyroll"/>
</dbReference>
<sequence>MYNEGIHLREGIFVSKFMVPPNHINFKAKKLFGEMGKIIDGAIAYIDLNGGGPTELHTHEHNHLFIVTKGEAKVLLADKEVIIRKDEAFLVEGKIPHSVWNNQDEETVMIGISIK</sequence>
<evidence type="ECO:0000313" key="3">
    <source>
        <dbReference type="Proteomes" id="UP000019426"/>
    </source>
</evidence>
<evidence type="ECO:0000313" key="2">
    <source>
        <dbReference type="EMBL" id="CDM70217.1"/>
    </source>
</evidence>
<dbReference type="SUPFAM" id="SSF51182">
    <property type="entry name" value="RmlC-like cupins"/>
    <property type="match status" value="1"/>
</dbReference>
<dbReference type="InterPro" id="IPR013096">
    <property type="entry name" value="Cupin_2"/>
</dbReference>
<dbReference type="Proteomes" id="UP000019426">
    <property type="component" value="Chromosome M2/40_rep2"/>
</dbReference>
<dbReference type="eggNOG" id="COG1917">
    <property type="taxonomic scope" value="Bacteria"/>
</dbReference>
<evidence type="ECO:0000259" key="1">
    <source>
        <dbReference type="Pfam" id="PF07883"/>
    </source>
</evidence>
<proteinExistence type="predicted"/>
<dbReference type="Gene3D" id="2.60.120.10">
    <property type="entry name" value="Jelly Rolls"/>
    <property type="match status" value="1"/>
</dbReference>
<dbReference type="EMBL" id="HG917869">
    <property type="protein sequence ID" value="CDM70217.1"/>
    <property type="molecule type" value="Genomic_DNA"/>
</dbReference>
<keyword evidence="3" id="KW-1185">Reference proteome</keyword>
<dbReference type="KEGG" id="clt:CM240_3100"/>